<dbReference type="AlphaFoldDB" id="A0A5N5T795"/>
<dbReference type="EMBL" id="SEYY01012214">
    <property type="protein sequence ID" value="KAB7500925.1"/>
    <property type="molecule type" value="Genomic_DNA"/>
</dbReference>
<keyword evidence="6" id="KW-1185">Reference proteome</keyword>
<dbReference type="PANTHER" id="PTHR31435:SF9">
    <property type="entry name" value="PROTEIN NATD1"/>
    <property type="match status" value="1"/>
</dbReference>
<organism evidence="5 6">
    <name type="scientific">Armadillidium nasatum</name>
    <dbReference type="NCBI Taxonomy" id="96803"/>
    <lineage>
        <taxon>Eukaryota</taxon>
        <taxon>Metazoa</taxon>
        <taxon>Ecdysozoa</taxon>
        <taxon>Arthropoda</taxon>
        <taxon>Crustacea</taxon>
        <taxon>Multicrustacea</taxon>
        <taxon>Malacostraca</taxon>
        <taxon>Eumalacostraca</taxon>
        <taxon>Peracarida</taxon>
        <taxon>Isopoda</taxon>
        <taxon>Oniscidea</taxon>
        <taxon>Crinocheta</taxon>
        <taxon>Armadillidiidae</taxon>
        <taxon>Armadillidium</taxon>
    </lineage>
</organism>
<feature type="domain" description="N-acetyltransferase" evidence="4">
    <location>
        <begin position="51"/>
        <end position="142"/>
    </location>
</feature>
<evidence type="ECO:0000256" key="2">
    <source>
        <dbReference type="ARBA" id="ARBA00020243"/>
    </source>
</evidence>
<dbReference type="Gene3D" id="3.40.630.30">
    <property type="match status" value="1"/>
</dbReference>
<evidence type="ECO:0000256" key="3">
    <source>
        <dbReference type="ARBA" id="ARBA00031876"/>
    </source>
</evidence>
<accession>A0A5N5T795</accession>
<name>A0A5N5T795_9CRUS</name>
<evidence type="ECO:0000313" key="6">
    <source>
        <dbReference type="Proteomes" id="UP000326759"/>
    </source>
</evidence>
<comment type="similarity">
    <text evidence="1">Belongs to the NATD1 family.</text>
</comment>
<dbReference type="InterPro" id="IPR045057">
    <property type="entry name" value="Gcn5-rel_NAT"/>
</dbReference>
<dbReference type="InterPro" id="IPR016181">
    <property type="entry name" value="Acyl_CoA_acyltransferase"/>
</dbReference>
<dbReference type="PROSITE" id="PS51729">
    <property type="entry name" value="GNAT_YJDJ"/>
    <property type="match status" value="1"/>
</dbReference>
<dbReference type="OrthoDB" id="74247at2759"/>
<dbReference type="PANTHER" id="PTHR31435">
    <property type="entry name" value="PROTEIN NATD1"/>
    <property type="match status" value="1"/>
</dbReference>
<evidence type="ECO:0000256" key="1">
    <source>
        <dbReference type="ARBA" id="ARBA00006233"/>
    </source>
</evidence>
<gene>
    <name evidence="5" type="primary">natd1</name>
    <name evidence="5" type="ORF">Anas_05847</name>
</gene>
<evidence type="ECO:0000313" key="5">
    <source>
        <dbReference type="EMBL" id="KAB7500925.1"/>
    </source>
</evidence>
<sequence>MSSNIIVKNQLLLNQCFRKIIFGRSAANRYPWIIPVRNSNMADNSNKYEVIHDKDNQEFYIKIGDDKAHLQYEVINNATGDVDLLHTEVPQSFRGKGVAKILAKEALDYFAIEKKVNFKLTCWYLQKYVNENNRAEYEAHTLK</sequence>
<proteinExistence type="inferred from homology"/>
<reference evidence="5 6" key="1">
    <citation type="journal article" date="2019" name="PLoS Biol.">
        <title>Sex chromosomes control vertical transmission of feminizing Wolbachia symbionts in an isopod.</title>
        <authorList>
            <person name="Becking T."/>
            <person name="Chebbi M.A."/>
            <person name="Giraud I."/>
            <person name="Moumen B."/>
            <person name="Laverre T."/>
            <person name="Caubet Y."/>
            <person name="Peccoud J."/>
            <person name="Gilbert C."/>
            <person name="Cordaux R."/>
        </authorList>
    </citation>
    <scope>NUCLEOTIDE SEQUENCE [LARGE SCALE GENOMIC DNA]</scope>
    <source>
        <strain evidence="5">ANa2</strain>
        <tissue evidence="5">Whole body excluding digestive tract and cuticle</tissue>
    </source>
</reference>
<dbReference type="InterPro" id="IPR031165">
    <property type="entry name" value="GNAT_YJDJ"/>
</dbReference>
<protein>
    <recommendedName>
        <fullName evidence="2">Protein NATD1</fullName>
    </recommendedName>
    <alternativeName>
        <fullName evidence="3">N-acetyltransferase domain-containing protein 1</fullName>
    </alternativeName>
</protein>
<evidence type="ECO:0000259" key="4">
    <source>
        <dbReference type="PROSITE" id="PS51729"/>
    </source>
</evidence>
<dbReference type="SUPFAM" id="SSF55729">
    <property type="entry name" value="Acyl-CoA N-acyltransferases (Nat)"/>
    <property type="match status" value="1"/>
</dbReference>
<dbReference type="Proteomes" id="UP000326759">
    <property type="component" value="Unassembled WGS sequence"/>
</dbReference>
<comment type="caution">
    <text evidence="5">The sequence shown here is derived from an EMBL/GenBank/DDBJ whole genome shotgun (WGS) entry which is preliminary data.</text>
</comment>
<dbReference type="Pfam" id="PF14542">
    <property type="entry name" value="Acetyltransf_CG"/>
    <property type="match status" value="1"/>
</dbReference>